<keyword evidence="2 8" id="KW-0813">Transport</keyword>
<dbReference type="SUPFAM" id="SSF103473">
    <property type="entry name" value="MFS general substrate transporter"/>
    <property type="match status" value="2"/>
</dbReference>
<feature type="transmembrane region" description="Helical" evidence="9">
    <location>
        <begin position="486"/>
        <end position="508"/>
    </location>
</feature>
<evidence type="ECO:0000313" key="11">
    <source>
        <dbReference type="Proteomes" id="UP000640614"/>
    </source>
</evidence>
<feature type="transmembrane region" description="Helical" evidence="9">
    <location>
        <begin position="422"/>
        <end position="440"/>
    </location>
</feature>
<dbReference type="InterPro" id="IPR050171">
    <property type="entry name" value="MFS_Transporters"/>
</dbReference>
<feature type="transmembrane region" description="Helical" evidence="9">
    <location>
        <begin position="392"/>
        <end position="410"/>
    </location>
</feature>
<keyword evidence="6 9" id="KW-1133">Transmembrane helix</keyword>
<accession>A0ABR9TIV7</accession>
<name>A0ABR9TIV7_9FLAO</name>
<keyword evidence="3" id="KW-1003">Cell membrane</keyword>
<keyword evidence="7 9" id="KW-0472">Membrane</keyword>
<comment type="similarity">
    <text evidence="8">Belongs to the major facilitator superfamily. Proton-dependent oligopeptide transporter (POT/PTR) (TC 2.A.17) family.</text>
</comment>
<reference evidence="10 11" key="1">
    <citation type="submission" date="2018-07" db="EMBL/GenBank/DDBJ databases">
        <title>Genome assembly of strain KB82.</title>
        <authorList>
            <person name="Kukolya J."/>
            <person name="Horvath B."/>
            <person name="Nagy I."/>
            <person name="Toth A."/>
        </authorList>
    </citation>
    <scope>NUCLEOTIDE SEQUENCE [LARGE SCALE GENOMIC DNA]</scope>
    <source>
        <strain evidence="10 11">Kb82</strain>
    </source>
</reference>
<feature type="transmembrane region" description="Helical" evidence="9">
    <location>
        <begin position="250"/>
        <end position="266"/>
    </location>
</feature>
<evidence type="ECO:0000256" key="9">
    <source>
        <dbReference type="SAM" id="Phobius"/>
    </source>
</evidence>
<feature type="transmembrane region" description="Helical" evidence="9">
    <location>
        <begin position="209"/>
        <end position="230"/>
    </location>
</feature>
<evidence type="ECO:0000256" key="6">
    <source>
        <dbReference type="ARBA" id="ARBA00022989"/>
    </source>
</evidence>
<dbReference type="InterPro" id="IPR018456">
    <property type="entry name" value="PTR2_symporter_CS"/>
</dbReference>
<dbReference type="PROSITE" id="PS01023">
    <property type="entry name" value="PTR2_2"/>
    <property type="match status" value="1"/>
</dbReference>
<dbReference type="PANTHER" id="PTHR23517:SF15">
    <property type="entry name" value="PROTON-DEPENDENT OLIGOPEPTIDE FAMILY TRANSPORT PROTEIN"/>
    <property type="match status" value="1"/>
</dbReference>
<keyword evidence="5" id="KW-0571">Peptide transport</keyword>
<evidence type="ECO:0000256" key="7">
    <source>
        <dbReference type="ARBA" id="ARBA00023136"/>
    </source>
</evidence>
<feature type="transmembrane region" description="Helical" evidence="9">
    <location>
        <begin position="520"/>
        <end position="539"/>
    </location>
</feature>
<evidence type="ECO:0000256" key="5">
    <source>
        <dbReference type="ARBA" id="ARBA00022856"/>
    </source>
</evidence>
<keyword evidence="4 8" id="KW-0812">Transmembrane</keyword>
<dbReference type="EMBL" id="PRDM01000002">
    <property type="protein sequence ID" value="MBE8725280.1"/>
    <property type="molecule type" value="Genomic_DNA"/>
</dbReference>
<keyword evidence="11" id="KW-1185">Reference proteome</keyword>
<dbReference type="RefSeq" id="WP_193846445.1">
    <property type="nucleotide sequence ID" value="NZ_PRDM01000002.1"/>
</dbReference>
<proteinExistence type="inferred from homology"/>
<dbReference type="InterPro" id="IPR036259">
    <property type="entry name" value="MFS_trans_sf"/>
</dbReference>
<evidence type="ECO:0000256" key="3">
    <source>
        <dbReference type="ARBA" id="ARBA00022475"/>
    </source>
</evidence>
<evidence type="ECO:0000313" key="10">
    <source>
        <dbReference type="EMBL" id="MBE8725280.1"/>
    </source>
</evidence>
<dbReference type="CDD" id="cd17346">
    <property type="entry name" value="MFS_DtpA_like"/>
    <property type="match status" value="1"/>
</dbReference>
<organism evidence="10 11">
    <name type="scientific">Flavobacterium hungaricum</name>
    <dbReference type="NCBI Taxonomy" id="2082725"/>
    <lineage>
        <taxon>Bacteria</taxon>
        <taxon>Pseudomonadati</taxon>
        <taxon>Bacteroidota</taxon>
        <taxon>Flavobacteriia</taxon>
        <taxon>Flavobacteriales</taxon>
        <taxon>Flavobacteriaceae</taxon>
        <taxon>Flavobacterium</taxon>
    </lineage>
</organism>
<dbReference type="Proteomes" id="UP000640614">
    <property type="component" value="Unassembled WGS sequence"/>
</dbReference>
<dbReference type="NCBIfam" id="TIGR00924">
    <property type="entry name" value="yjdL_sub1_fam"/>
    <property type="match status" value="1"/>
</dbReference>
<feature type="transmembrane region" description="Helical" evidence="9">
    <location>
        <begin position="49"/>
        <end position="70"/>
    </location>
</feature>
<dbReference type="Pfam" id="PF00854">
    <property type="entry name" value="PTR2"/>
    <property type="match status" value="2"/>
</dbReference>
<dbReference type="InterPro" id="IPR005279">
    <property type="entry name" value="Dipep/tripep_permease"/>
</dbReference>
<feature type="transmembrane region" description="Helical" evidence="9">
    <location>
        <begin position="452"/>
        <end position="474"/>
    </location>
</feature>
<feature type="transmembrane region" description="Helical" evidence="9">
    <location>
        <begin position="168"/>
        <end position="188"/>
    </location>
</feature>
<dbReference type="Gene3D" id="1.20.1250.20">
    <property type="entry name" value="MFS general substrate transporter like domains"/>
    <property type="match status" value="2"/>
</dbReference>
<feature type="transmembrane region" description="Helical" evidence="9">
    <location>
        <begin position="20"/>
        <end position="37"/>
    </location>
</feature>
<feature type="transmembrane region" description="Helical" evidence="9">
    <location>
        <begin position="278"/>
        <end position="295"/>
    </location>
</feature>
<protein>
    <submittedName>
        <fullName evidence="10">MFS transporter</fullName>
    </submittedName>
</protein>
<evidence type="ECO:0000256" key="1">
    <source>
        <dbReference type="ARBA" id="ARBA00004651"/>
    </source>
</evidence>
<keyword evidence="5" id="KW-0653">Protein transport</keyword>
<gene>
    <name evidence="10" type="ORF">C4F50_10010</name>
</gene>
<dbReference type="InterPro" id="IPR000109">
    <property type="entry name" value="POT_fam"/>
</dbReference>
<sequence length="552" mass="61840">MWKNHPKALSFLFLSEMWERFGYYLMIGIFTLYLKDVETGFAMTEKEASDLYGTFIALVFFTPFIGGLVADRYLGYKNSIILGGLMMGAGYFLMGVHNLTVLYIAMTLVIIGNGFFKPNISTLLGNFYDEEKYREKKDEGYNIFYMGINVGGFICNFFGAALQILLGWHYAFMAAGIGMFIGVIVFLMGTKHYGNKTEKKGIKEGDMPFSKIVLYILVPSIVFGVIGWLIKGVQSEVNVDSSIFGSDSTDAFIFACIPVVYFYGSLYFKAKIEEKRQIGALLSIFAVVILFWAVFKLNGSALTTWADRYTDREITGTTQTVFSSLKLAKEVEYKKGPTELYDDAFRLQKKNGEVLKTVDYPVYFRNVADDKKPETGSKISIWATNLSQSINPGWVIILTPLVVAFFTFLRSRRKEPSTPVKIAFGLLISALSVLIMIAAVHVGNNGSEKVSVWWLVANYGVITIGELFLSPMGLSIVSKLSPKNITALMMGGWFLSTSIGNKLSGVLASMWDQYDHKANFFWVNFALLLFATILMFALLKKLNKVMKDHGIN</sequence>
<feature type="transmembrane region" description="Helical" evidence="9">
    <location>
        <begin position="90"/>
        <end position="111"/>
    </location>
</feature>
<comment type="caution">
    <text evidence="10">The sequence shown here is derived from an EMBL/GenBank/DDBJ whole genome shotgun (WGS) entry which is preliminary data.</text>
</comment>
<evidence type="ECO:0000256" key="2">
    <source>
        <dbReference type="ARBA" id="ARBA00022448"/>
    </source>
</evidence>
<comment type="subcellular location">
    <subcellularLocation>
        <location evidence="1">Cell membrane</location>
        <topology evidence="1">Multi-pass membrane protein</topology>
    </subcellularLocation>
    <subcellularLocation>
        <location evidence="8">Membrane</location>
        <topology evidence="8">Multi-pass membrane protein</topology>
    </subcellularLocation>
</comment>
<evidence type="ECO:0000256" key="8">
    <source>
        <dbReference type="RuleBase" id="RU003755"/>
    </source>
</evidence>
<feature type="transmembrane region" description="Helical" evidence="9">
    <location>
        <begin position="143"/>
        <end position="162"/>
    </location>
</feature>
<dbReference type="PANTHER" id="PTHR23517">
    <property type="entry name" value="RESISTANCE PROTEIN MDTM, PUTATIVE-RELATED-RELATED"/>
    <property type="match status" value="1"/>
</dbReference>
<evidence type="ECO:0000256" key="4">
    <source>
        <dbReference type="ARBA" id="ARBA00022692"/>
    </source>
</evidence>